<dbReference type="Proteomes" id="UP000299102">
    <property type="component" value="Unassembled WGS sequence"/>
</dbReference>
<reference evidence="1 2" key="1">
    <citation type="journal article" date="2019" name="Commun. Biol.">
        <title>The bagworm genome reveals a unique fibroin gene that provides high tensile strength.</title>
        <authorList>
            <person name="Kono N."/>
            <person name="Nakamura H."/>
            <person name="Ohtoshi R."/>
            <person name="Tomita M."/>
            <person name="Numata K."/>
            <person name="Arakawa K."/>
        </authorList>
    </citation>
    <scope>NUCLEOTIDE SEQUENCE [LARGE SCALE GENOMIC DNA]</scope>
</reference>
<comment type="caution">
    <text evidence="1">The sequence shown here is derived from an EMBL/GenBank/DDBJ whole genome shotgun (WGS) entry which is preliminary data.</text>
</comment>
<gene>
    <name evidence="1" type="ORF">EVAR_76048_1</name>
</gene>
<sequence length="119" mass="13441">MNIPLRSLLVLPVDAPHQEIITKRKIPIFCFVISTRYSPCARRAANALIIVPVPPPSPVTLPRLVSFLETLNRRQDDLKGDLYSKAIRAAGRGRSCAARGRRCLRVCYRFRIGSKLEKE</sequence>
<accession>A0A4C1UAD0</accession>
<evidence type="ECO:0000313" key="1">
    <source>
        <dbReference type="EMBL" id="GBP23331.1"/>
    </source>
</evidence>
<proteinExistence type="predicted"/>
<organism evidence="1 2">
    <name type="scientific">Eumeta variegata</name>
    <name type="common">Bagworm moth</name>
    <name type="synonym">Eumeta japonica</name>
    <dbReference type="NCBI Taxonomy" id="151549"/>
    <lineage>
        <taxon>Eukaryota</taxon>
        <taxon>Metazoa</taxon>
        <taxon>Ecdysozoa</taxon>
        <taxon>Arthropoda</taxon>
        <taxon>Hexapoda</taxon>
        <taxon>Insecta</taxon>
        <taxon>Pterygota</taxon>
        <taxon>Neoptera</taxon>
        <taxon>Endopterygota</taxon>
        <taxon>Lepidoptera</taxon>
        <taxon>Glossata</taxon>
        <taxon>Ditrysia</taxon>
        <taxon>Tineoidea</taxon>
        <taxon>Psychidae</taxon>
        <taxon>Oiketicinae</taxon>
        <taxon>Eumeta</taxon>
    </lineage>
</organism>
<dbReference type="EMBL" id="BGZK01000149">
    <property type="protein sequence ID" value="GBP23331.1"/>
    <property type="molecule type" value="Genomic_DNA"/>
</dbReference>
<dbReference type="AlphaFoldDB" id="A0A4C1UAD0"/>
<name>A0A4C1UAD0_EUMVA</name>
<protein>
    <submittedName>
        <fullName evidence="1">Uncharacterized protein</fullName>
    </submittedName>
</protein>
<keyword evidence="2" id="KW-1185">Reference proteome</keyword>
<evidence type="ECO:0000313" key="2">
    <source>
        <dbReference type="Proteomes" id="UP000299102"/>
    </source>
</evidence>